<keyword evidence="4" id="KW-1185">Reference proteome</keyword>
<evidence type="ECO:0000256" key="2">
    <source>
        <dbReference type="SAM" id="SignalP"/>
    </source>
</evidence>
<gene>
    <name evidence="3" type="ORF">JQ615_40055</name>
</gene>
<feature type="compositionally biased region" description="Basic and acidic residues" evidence="1">
    <location>
        <begin position="67"/>
        <end position="81"/>
    </location>
</feature>
<proteinExistence type="predicted"/>
<reference evidence="4" key="1">
    <citation type="journal article" date="2021" name="ISME J.">
        <title>Evolutionary origin and ecological implication of a unique nif island in free-living Bradyrhizobium lineages.</title>
        <authorList>
            <person name="Tao J."/>
        </authorList>
    </citation>
    <scope>NUCLEOTIDE SEQUENCE [LARGE SCALE GENOMIC DNA]</scope>
    <source>
        <strain evidence="4">SZCCT0434</strain>
    </source>
</reference>
<feature type="signal peptide" evidence="2">
    <location>
        <begin position="1"/>
        <end position="26"/>
    </location>
</feature>
<organism evidence="3 4">
    <name type="scientific">Bradyrhizobium jicamae</name>
    <dbReference type="NCBI Taxonomy" id="280332"/>
    <lineage>
        <taxon>Bacteria</taxon>
        <taxon>Pseudomonadati</taxon>
        <taxon>Pseudomonadota</taxon>
        <taxon>Alphaproteobacteria</taxon>
        <taxon>Hyphomicrobiales</taxon>
        <taxon>Nitrobacteraceae</taxon>
        <taxon>Bradyrhizobium</taxon>
    </lineage>
</organism>
<dbReference type="Proteomes" id="UP001315278">
    <property type="component" value="Unassembled WGS sequence"/>
</dbReference>
<protein>
    <submittedName>
        <fullName evidence="3">Uncharacterized protein</fullName>
    </submittedName>
</protein>
<feature type="region of interest" description="Disordered" evidence="1">
    <location>
        <begin position="30"/>
        <end position="103"/>
    </location>
</feature>
<name>A0ABS5FYA5_9BRAD</name>
<evidence type="ECO:0000256" key="1">
    <source>
        <dbReference type="SAM" id="MobiDB-lite"/>
    </source>
</evidence>
<dbReference type="RefSeq" id="WP_212398746.1">
    <property type="nucleotide sequence ID" value="NZ_JAFCJH010000087.1"/>
</dbReference>
<accession>A0ABS5FYA5</accession>
<comment type="caution">
    <text evidence="3">The sequence shown here is derived from an EMBL/GenBank/DDBJ whole genome shotgun (WGS) entry which is preliminary data.</text>
</comment>
<feature type="compositionally biased region" description="Low complexity" evidence="1">
    <location>
        <begin position="82"/>
        <end position="103"/>
    </location>
</feature>
<keyword evidence="2" id="KW-0732">Signal</keyword>
<sequence length="103" mass="10504">MPIDRMKRGLAAAVLLASMMALSGCASSIADLGSSDASRPKEASGYLPVHDLPPDRSEQAMPPSEQAKLEGELKAARERQETAAAQNAAAASDVAGANIGAGR</sequence>
<evidence type="ECO:0000313" key="3">
    <source>
        <dbReference type="EMBL" id="MBR0801549.1"/>
    </source>
</evidence>
<evidence type="ECO:0000313" key="4">
    <source>
        <dbReference type="Proteomes" id="UP001315278"/>
    </source>
</evidence>
<dbReference type="EMBL" id="JAFCJH010000087">
    <property type="protein sequence ID" value="MBR0801549.1"/>
    <property type="molecule type" value="Genomic_DNA"/>
</dbReference>
<feature type="chain" id="PRO_5045364048" evidence="2">
    <location>
        <begin position="27"/>
        <end position="103"/>
    </location>
</feature>
<dbReference type="PROSITE" id="PS51257">
    <property type="entry name" value="PROKAR_LIPOPROTEIN"/>
    <property type="match status" value="1"/>
</dbReference>